<dbReference type="InterPro" id="IPR032675">
    <property type="entry name" value="LRR_dom_sf"/>
</dbReference>
<feature type="compositionally biased region" description="Low complexity" evidence="3">
    <location>
        <begin position="405"/>
        <end position="438"/>
    </location>
</feature>
<name>A0AA40A4V9_9PEZI</name>
<dbReference type="GO" id="GO:0005737">
    <property type="term" value="C:cytoplasm"/>
    <property type="evidence" value="ECO:0007669"/>
    <property type="project" value="TreeGrafter"/>
</dbReference>
<evidence type="ECO:0000256" key="1">
    <source>
        <dbReference type="ARBA" id="ARBA00022614"/>
    </source>
</evidence>
<dbReference type="Gene3D" id="3.80.10.10">
    <property type="entry name" value="Ribonuclease Inhibitor"/>
    <property type="match status" value="3"/>
</dbReference>
<feature type="compositionally biased region" description="Polar residues" evidence="3">
    <location>
        <begin position="106"/>
        <end position="118"/>
    </location>
</feature>
<dbReference type="PANTHER" id="PTHR48051">
    <property type="match status" value="1"/>
</dbReference>
<dbReference type="Pfam" id="PF13855">
    <property type="entry name" value="LRR_8"/>
    <property type="match status" value="2"/>
</dbReference>
<feature type="region of interest" description="Disordered" evidence="3">
    <location>
        <begin position="891"/>
        <end position="955"/>
    </location>
</feature>
<dbReference type="SUPFAM" id="SSF52047">
    <property type="entry name" value="RNI-like"/>
    <property type="match status" value="1"/>
</dbReference>
<feature type="compositionally biased region" description="Low complexity" evidence="3">
    <location>
        <begin position="245"/>
        <end position="280"/>
    </location>
</feature>
<keyword evidence="1" id="KW-0433">Leucine-rich repeat</keyword>
<proteinExistence type="predicted"/>
<dbReference type="InterPro" id="IPR003591">
    <property type="entry name" value="Leu-rich_rpt_typical-subtyp"/>
</dbReference>
<gene>
    <name evidence="4" type="ORF">B0T26DRAFT_742816</name>
</gene>
<dbReference type="AlphaFoldDB" id="A0AA40A4V9"/>
<dbReference type="EMBL" id="JAUIRO010000006">
    <property type="protein sequence ID" value="KAK0709302.1"/>
    <property type="molecule type" value="Genomic_DNA"/>
</dbReference>
<feature type="region of interest" description="Disordered" evidence="3">
    <location>
        <begin position="1"/>
        <end position="289"/>
    </location>
</feature>
<dbReference type="GeneID" id="85327440"/>
<evidence type="ECO:0008006" key="6">
    <source>
        <dbReference type="Google" id="ProtNLM"/>
    </source>
</evidence>
<dbReference type="SMART" id="SM00369">
    <property type="entry name" value="LRR_TYP"/>
    <property type="match status" value="9"/>
</dbReference>
<dbReference type="RefSeq" id="XP_060292606.1">
    <property type="nucleotide sequence ID" value="XM_060444170.1"/>
</dbReference>
<dbReference type="Pfam" id="PF13516">
    <property type="entry name" value="LRR_6"/>
    <property type="match status" value="1"/>
</dbReference>
<keyword evidence="5" id="KW-1185">Reference proteome</keyword>
<feature type="compositionally biased region" description="Pro residues" evidence="3">
    <location>
        <begin position="119"/>
        <end position="132"/>
    </location>
</feature>
<evidence type="ECO:0000313" key="5">
    <source>
        <dbReference type="Proteomes" id="UP001172101"/>
    </source>
</evidence>
<feature type="compositionally biased region" description="Polar residues" evidence="3">
    <location>
        <begin position="214"/>
        <end position="224"/>
    </location>
</feature>
<feature type="region of interest" description="Disordered" evidence="3">
    <location>
        <begin position="302"/>
        <end position="444"/>
    </location>
</feature>
<feature type="compositionally biased region" description="Polar residues" evidence="3">
    <location>
        <begin position="40"/>
        <end position="49"/>
    </location>
</feature>
<reference evidence="4" key="1">
    <citation type="submission" date="2023-06" db="EMBL/GenBank/DDBJ databases">
        <title>Genome-scale phylogeny and comparative genomics of the fungal order Sordariales.</title>
        <authorList>
            <consortium name="Lawrence Berkeley National Laboratory"/>
            <person name="Hensen N."/>
            <person name="Bonometti L."/>
            <person name="Westerberg I."/>
            <person name="Brannstrom I.O."/>
            <person name="Guillou S."/>
            <person name="Cros-Aarteil S."/>
            <person name="Calhoun S."/>
            <person name="Haridas S."/>
            <person name="Kuo A."/>
            <person name="Mondo S."/>
            <person name="Pangilinan J."/>
            <person name="Riley R."/>
            <person name="LaButti K."/>
            <person name="Andreopoulos B."/>
            <person name="Lipzen A."/>
            <person name="Chen C."/>
            <person name="Yanf M."/>
            <person name="Daum C."/>
            <person name="Ng V."/>
            <person name="Clum A."/>
            <person name="Steindorff A."/>
            <person name="Ohm R."/>
            <person name="Martin F."/>
            <person name="Silar P."/>
            <person name="Natvig D."/>
            <person name="Lalanne C."/>
            <person name="Gautier V."/>
            <person name="Ament-velasquez S.L."/>
            <person name="Kruys A."/>
            <person name="Hutchinson M.I."/>
            <person name="Powell A.J."/>
            <person name="Barry K."/>
            <person name="Miller A.N."/>
            <person name="Grigoriev I.V."/>
            <person name="Debuchy R."/>
            <person name="Gladieux P."/>
            <person name="Thoren M.H."/>
            <person name="Johannesson H."/>
        </authorList>
    </citation>
    <scope>NUCLEOTIDE SEQUENCE</scope>
    <source>
        <strain evidence="4">SMH2392-1A</strain>
    </source>
</reference>
<dbReference type="InterPro" id="IPR050216">
    <property type="entry name" value="LRR_domain-containing"/>
</dbReference>
<dbReference type="PANTHER" id="PTHR48051:SF27">
    <property type="entry name" value="LEUCINE-RICH REPEAT-CONTAINING PROTEIN 40"/>
    <property type="match status" value="1"/>
</dbReference>
<accession>A0AA40A4V9</accession>
<feature type="compositionally biased region" description="Low complexity" evidence="3">
    <location>
        <begin position="920"/>
        <end position="932"/>
    </location>
</feature>
<comment type="caution">
    <text evidence="4">The sequence shown here is derived from an EMBL/GenBank/DDBJ whole genome shotgun (WGS) entry which is preliminary data.</text>
</comment>
<dbReference type="InterPro" id="IPR001611">
    <property type="entry name" value="Leu-rich_rpt"/>
</dbReference>
<dbReference type="SMART" id="SM00364">
    <property type="entry name" value="LRR_BAC"/>
    <property type="match status" value="7"/>
</dbReference>
<protein>
    <recommendedName>
        <fullName evidence="6">Leucine-rich repeat-containing protein 40</fullName>
    </recommendedName>
</protein>
<evidence type="ECO:0000256" key="3">
    <source>
        <dbReference type="SAM" id="MobiDB-lite"/>
    </source>
</evidence>
<sequence>MDDTRQSKLTGIPRLSKLPVQSSKLPVPRSHSLRPPPSGESLTTPNASLSLPGIGNATATGNLRNPKLRPAASRDQLAPSTRPQPPVAQSRVVSSPQTRQSQTQTLGSAQRTSQYSPNVPQPQRPGRAPGPPLSQSVRPTSVARTVPRRRPSQQWISASTVPPPDGTEEAALEGPEIVQAAEPSPTANDSEVGYGSLRPSSFKPRLSLAERTIETLSQLPSSPSVRGKSGAASFYDPDAGRNKSPSRPGSRASRPGSSHLSDGSARAPSRSGSRPGSSSGQEESVSNFRSTISAYKNTLATIEGTPLRGRRSIQSFQAPLAKTTPARTVRSSAYGMPSPGAATAPRSRTPSPGKRGPTAPVSKFGSRTVAARPPTKRPSINGLFKKPSTQALNKTAAPVETPRKASSASQRSSATSCEGTNPSSMSITSTSTAITTDSAEPAPGQAYRKTSAALREQIAKAKAARRVVSQHVPTSETVHEVEPSPLIPTDTTFDFGLSSDPFNQRRDDQSQLKILQGRLESARTSGRLNIAAMGLREIPAEVTNMYNLESIGQPGASWAESVDLTRFVAADNELEMINDSLFPDVDLQDFADDEDSQGNIFAGLETLDLHGNMLIVLPMGLRRLPLLTSLNLSQNRLANNCLEVISQITSLRDLKLGGNLLYGPLDPIFSRLANLEILDLHSNNIASLPSNFGNLSRLRVLNISENAFETLPFETFAILPLTELSARKNQLRGTLIQESVTSLPTLRVLDVSANQLSHLSSPTATPVAMPALHQLTVSVNRLQSLPDISGWTSLATIAADENSINAIPEGFTGLAQLKSVDLSSNDVRTVPAEIGRMESLTMLRLSGNPLREKKFSSISTDEMKEILFQRLEPPPTIPEPVVEPVVADAGARDDFPNLSTNDSNANEDMDDNHSDMDDFATPPTSAPGSPARSRSHTLSGQTWPIKSGGVLDRSNTESSSLHPVISSKVAASNRIFEVQLHHNLFTALPDSLTFFAGTLTALSLSHNQLVGETYMGGASGNEGLDLPALKELNLAYNHITGLGPLVAHLRAPKLEKLDVSINRIATLPPGTQLRNAFPNLTVLLMANNHLADLDPVSIKGMRIVDVGNNDIAHLNPRLGLLGGSGGLEKLEVSGNRFRVPRFNVLERGTEATLRWLRGRVPVAEMGAWKGDDGDGQETSLADLD</sequence>
<keyword evidence="2" id="KW-0677">Repeat</keyword>
<evidence type="ECO:0000313" key="4">
    <source>
        <dbReference type="EMBL" id="KAK0709302.1"/>
    </source>
</evidence>
<feature type="compositionally biased region" description="Low complexity" evidence="3">
    <location>
        <begin position="89"/>
        <end position="105"/>
    </location>
</feature>
<dbReference type="PROSITE" id="PS51450">
    <property type="entry name" value="LRR"/>
    <property type="match status" value="3"/>
</dbReference>
<organism evidence="4 5">
    <name type="scientific">Lasiosphaeria miniovina</name>
    <dbReference type="NCBI Taxonomy" id="1954250"/>
    <lineage>
        <taxon>Eukaryota</taxon>
        <taxon>Fungi</taxon>
        <taxon>Dikarya</taxon>
        <taxon>Ascomycota</taxon>
        <taxon>Pezizomycotina</taxon>
        <taxon>Sordariomycetes</taxon>
        <taxon>Sordariomycetidae</taxon>
        <taxon>Sordariales</taxon>
        <taxon>Lasiosphaeriaceae</taxon>
        <taxon>Lasiosphaeria</taxon>
    </lineage>
</organism>
<dbReference type="Proteomes" id="UP001172101">
    <property type="component" value="Unassembled WGS sequence"/>
</dbReference>
<feature type="compositionally biased region" description="Polar residues" evidence="3">
    <location>
        <begin position="133"/>
        <end position="143"/>
    </location>
</feature>
<evidence type="ECO:0000256" key="2">
    <source>
        <dbReference type="ARBA" id="ARBA00022737"/>
    </source>
</evidence>